<dbReference type="OrthoDB" id="9795117at2"/>
<sequence length="96" mass="10762">MLLHLLNRSAASSHVYRDALRAMAEDDCLLLTEDGVYSALMPLAEHFSAVYGRLFALREDLASRGLEGRCAEQIVIVDMEGFVQLTEDADRVVSWF</sequence>
<reference evidence="1 2" key="1">
    <citation type="submission" date="2016-11" db="EMBL/GenBank/DDBJ databases">
        <authorList>
            <person name="Jaros S."/>
            <person name="Januszkiewicz K."/>
            <person name="Wedrychowicz H."/>
        </authorList>
    </citation>
    <scope>NUCLEOTIDE SEQUENCE [LARGE SCALE GENOMIC DNA]</scope>
    <source>
        <strain evidence="1 2">DSM 19980</strain>
    </source>
</reference>
<dbReference type="PANTHER" id="PTHR37526">
    <property type="entry name" value="PROTEIN TUSB"/>
    <property type="match status" value="1"/>
</dbReference>
<evidence type="ECO:0000313" key="1">
    <source>
        <dbReference type="EMBL" id="SHF72911.1"/>
    </source>
</evidence>
<evidence type="ECO:0000313" key="2">
    <source>
        <dbReference type="Proteomes" id="UP000184346"/>
    </source>
</evidence>
<keyword evidence="2" id="KW-1185">Reference proteome</keyword>
<dbReference type="AlphaFoldDB" id="A0A1M5E1G9"/>
<dbReference type="GO" id="GO:0002143">
    <property type="term" value="P:tRNA wobble position uridine thiolation"/>
    <property type="evidence" value="ECO:0007669"/>
    <property type="project" value="InterPro"/>
</dbReference>
<dbReference type="NCBIfam" id="TIGR03011">
    <property type="entry name" value="sulf_tusB_dsrH"/>
    <property type="match status" value="1"/>
</dbReference>
<dbReference type="Pfam" id="PF04077">
    <property type="entry name" value="DsrH"/>
    <property type="match status" value="1"/>
</dbReference>
<proteinExistence type="predicted"/>
<dbReference type="RefSeq" id="WP_072825039.1">
    <property type="nucleotide sequence ID" value="NZ_FQUJ01000020.1"/>
</dbReference>
<dbReference type="Gene3D" id="3.40.1260.10">
    <property type="entry name" value="DsrEFH-like"/>
    <property type="match status" value="1"/>
</dbReference>
<gene>
    <name evidence="1" type="ORF">SAMN02745148_03387</name>
</gene>
<accession>A0A1M5E1G9</accession>
<dbReference type="InterPro" id="IPR027396">
    <property type="entry name" value="DsrEFH-like"/>
</dbReference>
<dbReference type="PANTHER" id="PTHR37526:SF1">
    <property type="entry name" value="PROTEIN TUSB"/>
    <property type="match status" value="1"/>
</dbReference>
<dbReference type="InterPro" id="IPR007215">
    <property type="entry name" value="Sulphur_relay_TusB/DsrH"/>
</dbReference>
<dbReference type="STRING" id="1121942.SAMN02745148_03387"/>
<dbReference type="EMBL" id="FQUJ01000020">
    <property type="protein sequence ID" value="SHF72911.1"/>
    <property type="molecule type" value="Genomic_DNA"/>
</dbReference>
<dbReference type="SUPFAM" id="SSF75169">
    <property type="entry name" value="DsrEFH-like"/>
    <property type="match status" value="1"/>
</dbReference>
<protein>
    <submittedName>
        <fullName evidence="1">tRNA 2-thiouridine synthesizing protein B</fullName>
    </submittedName>
</protein>
<organism evidence="1 2">
    <name type="scientific">Modicisalibacter ilicicola DSM 19980</name>
    <dbReference type="NCBI Taxonomy" id="1121942"/>
    <lineage>
        <taxon>Bacteria</taxon>
        <taxon>Pseudomonadati</taxon>
        <taxon>Pseudomonadota</taxon>
        <taxon>Gammaproteobacteria</taxon>
        <taxon>Oceanospirillales</taxon>
        <taxon>Halomonadaceae</taxon>
        <taxon>Modicisalibacter</taxon>
    </lineage>
</organism>
<dbReference type="Proteomes" id="UP000184346">
    <property type="component" value="Unassembled WGS sequence"/>
</dbReference>
<name>A0A1M5E1G9_9GAMM</name>
<dbReference type="GO" id="GO:1990228">
    <property type="term" value="C:sulfurtransferase complex"/>
    <property type="evidence" value="ECO:0007669"/>
    <property type="project" value="TreeGrafter"/>
</dbReference>